<keyword evidence="7" id="KW-1185">Reference proteome</keyword>
<evidence type="ECO:0000256" key="2">
    <source>
        <dbReference type="ARBA" id="ARBA00023194"/>
    </source>
</evidence>
<dbReference type="AlphaFoldDB" id="A0A7K1KYU4"/>
<dbReference type="Pfam" id="PF03171">
    <property type="entry name" value="2OG-FeII_Oxy"/>
    <property type="match status" value="1"/>
</dbReference>
<comment type="caution">
    <text evidence="6">The sequence shown here is derived from an EMBL/GenBank/DDBJ whole genome shotgun (WGS) entry which is preliminary data.</text>
</comment>
<dbReference type="InterPro" id="IPR027443">
    <property type="entry name" value="IPNS-like_sf"/>
</dbReference>
<dbReference type="InterPro" id="IPR044861">
    <property type="entry name" value="IPNS-like_FE2OG_OXY"/>
</dbReference>
<dbReference type="InterPro" id="IPR026992">
    <property type="entry name" value="DIOX_N"/>
</dbReference>
<dbReference type="PROSITE" id="PS51471">
    <property type="entry name" value="FE2OG_OXY"/>
    <property type="match status" value="1"/>
</dbReference>
<evidence type="ECO:0000313" key="6">
    <source>
        <dbReference type="EMBL" id="MUN37384.1"/>
    </source>
</evidence>
<reference evidence="6 7" key="1">
    <citation type="submission" date="2019-11" db="EMBL/GenBank/DDBJ databases">
        <authorList>
            <person name="Cao P."/>
        </authorList>
    </citation>
    <scope>NUCLEOTIDE SEQUENCE [LARGE SCALE GENOMIC DNA]</scope>
    <source>
        <strain evidence="6 7">NEAU-AAG5</strain>
    </source>
</reference>
<evidence type="ECO:0000256" key="3">
    <source>
        <dbReference type="RuleBase" id="RU003682"/>
    </source>
</evidence>
<evidence type="ECO:0000256" key="4">
    <source>
        <dbReference type="SAM" id="MobiDB-lite"/>
    </source>
</evidence>
<dbReference type="RefSeq" id="WP_156216443.1">
    <property type="nucleotide sequence ID" value="NZ_WOFH01000004.1"/>
</dbReference>
<gene>
    <name evidence="6" type="ORF">GNZ18_12335</name>
</gene>
<feature type="region of interest" description="Disordered" evidence="4">
    <location>
        <begin position="78"/>
        <end position="101"/>
    </location>
</feature>
<dbReference type="InterPro" id="IPR050231">
    <property type="entry name" value="Iron_ascorbate_oxido_reductase"/>
</dbReference>
<organism evidence="6 7">
    <name type="scientific">Actinomadura litoris</name>
    <dbReference type="NCBI Taxonomy" id="2678616"/>
    <lineage>
        <taxon>Bacteria</taxon>
        <taxon>Bacillati</taxon>
        <taxon>Actinomycetota</taxon>
        <taxon>Actinomycetes</taxon>
        <taxon>Streptosporangiales</taxon>
        <taxon>Thermomonosporaceae</taxon>
        <taxon>Actinomadura</taxon>
    </lineage>
</organism>
<protein>
    <submittedName>
        <fullName evidence="6">Isopenicillin N synthase family oxygenase</fullName>
    </submittedName>
</protein>
<name>A0A7K1KYU4_9ACTN</name>
<keyword evidence="3" id="KW-0560">Oxidoreductase</keyword>
<dbReference type="GO" id="GO:0046872">
    <property type="term" value="F:metal ion binding"/>
    <property type="evidence" value="ECO:0007669"/>
    <property type="project" value="UniProtKB-KW"/>
</dbReference>
<dbReference type="InterPro" id="IPR005123">
    <property type="entry name" value="Oxoglu/Fe-dep_dioxygenase_dom"/>
</dbReference>
<accession>A0A7K1KYU4</accession>
<dbReference type="Gene3D" id="2.60.120.330">
    <property type="entry name" value="B-lactam Antibiotic, Isopenicillin N Synthase, Chain"/>
    <property type="match status" value="1"/>
</dbReference>
<evidence type="ECO:0000313" key="7">
    <source>
        <dbReference type="Proteomes" id="UP000432015"/>
    </source>
</evidence>
<dbReference type="EMBL" id="WOFH01000004">
    <property type="protein sequence ID" value="MUN37384.1"/>
    <property type="molecule type" value="Genomic_DNA"/>
</dbReference>
<dbReference type="Pfam" id="PF14226">
    <property type="entry name" value="DIOX_N"/>
    <property type="match status" value="1"/>
</dbReference>
<dbReference type="GO" id="GO:0016491">
    <property type="term" value="F:oxidoreductase activity"/>
    <property type="evidence" value="ECO:0007669"/>
    <property type="project" value="UniProtKB-KW"/>
</dbReference>
<feature type="domain" description="Fe2OG dioxygenase" evidence="5">
    <location>
        <begin position="185"/>
        <end position="291"/>
    </location>
</feature>
<dbReference type="SUPFAM" id="SSF51197">
    <property type="entry name" value="Clavaminate synthase-like"/>
    <property type="match status" value="1"/>
</dbReference>
<dbReference type="Proteomes" id="UP000432015">
    <property type="component" value="Unassembled WGS sequence"/>
</dbReference>
<comment type="pathway">
    <text evidence="1">Antibiotic biosynthesis.</text>
</comment>
<evidence type="ECO:0000256" key="1">
    <source>
        <dbReference type="ARBA" id="ARBA00004792"/>
    </source>
</evidence>
<feature type="compositionally biased region" description="Low complexity" evidence="4">
    <location>
        <begin position="79"/>
        <end position="91"/>
    </location>
</feature>
<comment type="similarity">
    <text evidence="3">Belongs to the iron/ascorbate-dependent oxidoreductase family.</text>
</comment>
<keyword evidence="3" id="KW-0408">Iron</keyword>
<evidence type="ECO:0000259" key="5">
    <source>
        <dbReference type="PROSITE" id="PS51471"/>
    </source>
</evidence>
<keyword evidence="3" id="KW-0479">Metal-binding</keyword>
<keyword evidence="2" id="KW-0045">Antibiotic biosynthesis</keyword>
<dbReference type="GO" id="GO:0017000">
    <property type="term" value="P:antibiotic biosynthetic process"/>
    <property type="evidence" value="ECO:0007669"/>
    <property type="project" value="UniProtKB-KW"/>
</dbReference>
<sequence>MSPNSVTMVDGYVPVIDIAARHDESGRAALAEAIGRACRTSGFFVIVGHGIPSALIERMHTATTTFFTQPDAEKDRFASRPGFSGFRRSGGTTAQSLDRRTPPDLCESFGAHVTGELGDREREALGDYWATWKLANLWPRTPADFKDTWQEYMAAIHVLAADLLHLCARALGLAEDHFDDRFDRHVSSLVANFYYPQVDEPLPNQLRRGAHTDFGGLTVLYQQDDKGGLQVLQGEDTWRDVRAIPDSFVINIGDLMALWTGGRWVSTMHRVVNPERADTSSRLSIPFFFQPNHDAEIDPLPPLSPVANQQPPQSVIAGEWMAMKTQKLFAPAQ</sequence>
<proteinExistence type="inferred from homology"/>
<dbReference type="PANTHER" id="PTHR47990">
    <property type="entry name" value="2-OXOGLUTARATE (2OG) AND FE(II)-DEPENDENT OXYGENASE SUPERFAMILY PROTEIN-RELATED"/>
    <property type="match status" value="1"/>
</dbReference>